<sequence length="205" mass="22500">MPSPSTIRFLGLLKPPVSDPTPLEFDESDVVWSSDLSSSDSADPPHSPSLSSTKSDSPNSRQISVGLSAAFANDNHRPLLRRKPSLNPSLSAATAAKTIPPVVPVPRSSSSSDEFFSSPKYLHQSAPVNIPIWPKELVSRSKFKQFDEIENDDDDDKDEEMLPPHVIVARSHTTTFSVFEGVGRTLKGRDLRRVRNAVWQKTGTP</sequence>
<dbReference type="EMBL" id="JBAMMX010000015">
    <property type="protein sequence ID" value="KAK6926064.1"/>
    <property type="molecule type" value="Genomic_DNA"/>
</dbReference>
<dbReference type="InterPro" id="IPR007608">
    <property type="entry name" value="Senescence_reg_S40"/>
</dbReference>
<organism evidence="3 4">
    <name type="scientific">Dillenia turbinata</name>
    <dbReference type="NCBI Taxonomy" id="194707"/>
    <lineage>
        <taxon>Eukaryota</taxon>
        <taxon>Viridiplantae</taxon>
        <taxon>Streptophyta</taxon>
        <taxon>Embryophyta</taxon>
        <taxon>Tracheophyta</taxon>
        <taxon>Spermatophyta</taxon>
        <taxon>Magnoliopsida</taxon>
        <taxon>eudicotyledons</taxon>
        <taxon>Gunneridae</taxon>
        <taxon>Pentapetalae</taxon>
        <taxon>Dilleniales</taxon>
        <taxon>Dilleniaceae</taxon>
        <taxon>Dillenia</taxon>
    </lineage>
</organism>
<feature type="compositionally biased region" description="Low complexity" evidence="2">
    <location>
        <begin position="105"/>
        <end position="116"/>
    </location>
</feature>
<evidence type="ECO:0000313" key="3">
    <source>
        <dbReference type="EMBL" id="KAK6926064.1"/>
    </source>
</evidence>
<evidence type="ECO:0000256" key="1">
    <source>
        <dbReference type="ARBA" id="ARBA00034773"/>
    </source>
</evidence>
<comment type="similarity">
    <text evidence="1">Belongs to the senescence regulator S40 family.</text>
</comment>
<dbReference type="Pfam" id="PF04520">
    <property type="entry name" value="Senescence_reg"/>
    <property type="match status" value="1"/>
</dbReference>
<feature type="region of interest" description="Disordered" evidence="2">
    <location>
        <begin position="1"/>
        <end position="116"/>
    </location>
</feature>
<evidence type="ECO:0000313" key="4">
    <source>
        <dbReference type="Proteomes" id="UP001370490"/>
    </source>
</evidence>
<accession>A0AAN8V3M5</accession>
<feature type="compositionally biased region" description="Low complexity" evidence="2">
    <location>
        <begin position="33"/>
        <end position="60"/>
    </location>
</feature>
<name>A0AAN8V3M5_9MAGN</name>
<evidence type="ECO:0000256" key="2">
    <source>
        <dbReference type="SAM" id="MobiDB-lite"/>
    </source>
</evidence>
<dbReference type="GO" id="GO:0010150">
    <property type="term" value="P:leaf senescence"/>
    <property type="evidence" value="ECO:0007669"/>
    <property type="project" value="UniProtKB-ARBA"/>
</dbReference>
<dbReference type="AlphaFoldDB" id="A0AAN8V3M5"/>
<gene>
    <name evidence="3" type="ORF">RJ641_007783</name>
</gene>
<dbReference type="PANTHER" id="PTHR33083">
    <property type="entry name" value="EXPRESSED PROTEIN"/>
    <property type="match status" value="1"/>
</dbReference>
<comment type="caution">
    <text evidence="3">The sequence shown here is derived from an EMBL/GenBank/DDBJ whole genome shotgun (WGS) entry which is preliminary data.</text>
</comment>
<protein>
    <submittedName>
        <fullName evidence="3">Senescence regulator S40</fullName>
    </submittedName>
</protein>
<dbReference type="PANTHER" id="PTHR33083:SF123">
    <property type="entry name" value="EXPRESSED PROTEIN"/>
    <property type="match status" value="1"/>
</dbReference>
<reference evidence="3 4" key="1">
    <citation type="submission" date="2023-12" db="EMBL/GenBank/DDBJ databases">
        <title>A high-quality genome assembly for Dillenia turbinata (Dilleniales).</title>
        <authorList>
            <person name="Chanderbali A."/>
        </authorList>
    </citation>
    <scope>NUCLEOTIDE SEQUENCE [LARGE SCALE GENOMIC DNA]</scope>
    <source>
        <strain evidence="3">LSX21</strain>
        <tissue evidence="3">Leaf</tissue>
    </source>
</reference>
<proteinExistence type="inferred from homology"/>
<keyword evidence="4" id="KW-1185">Reference proteome</keyword>
<dbReference type="Proteomes" id="UP001370490">
    <property type="component" value="Unassembled WGS sequence"/>
</dbReference>